<keyword evidence="1" id="KW-0732">Signal</keyword>
<protein>
    <submittedName>
        <fullName evidence="2">Uncharacterized protein</fullName>
    </submittedName>
</protein>
<feature type="chain" id="PRO_5026842397" evidence="1">
    <location>
        <begin position="18"/>
        <end position="195"/>
    </location>
</feature>
<name>A0A6L9EFN4_9FLAO</name>
<proteinExistence type="predicted"/>
<evidence type="ECO:0000313" key="3">
    <source>
        <dbReference type="Proteomes" id="UP000475249"/>
    </source>
</evidence>
<dbReference type="PROSITE" id="PS51257">
    <property type="entry name" value="PROKAR_LIPOPROTEIN"/>
    <property type="match status" value="1"/>
</dbReference>
<organism evidence="2 3">
    <name type="scientific">Poritiphilus flavus</name>
    <dbReference type="NCBI Taxonomy" id="2697053"/>
    <lineage>
        <taxon>Bacteria</taxon>
        <taxon>Pseudomonadati</taxon>
        <taxon>Bacteroidota</taxon>
        <taxon>Flavobacteriia</taxon>
        <taxon>Flavobacteriales</taxon>
        <taxon>Flavobacteriaceae</taxon>
        <taxon>Poritiphilus</taxon>
    </lineage>
</organism>
<sequence>MNKVLFLVLNLLFLATACDDDPTTTLQDVNIVAQGDCTVATMSGLSATLCITDVAGNPQDLFDQNENFIISLTFQNDSAELVKIKEEYLANEGVLTVMSNESDESFGKPFTSASCQFDGNPYMEIPPGESYVVSSPWVLQEGVSIIGPICKSNSNEYLATGSYRVVVTLDFVMEMGGESINVEGGNALSIEFNIM</sequence>
<gene>
    <name evidence="2" type="ORF">GTQ38_16300</name>
</gene>
<keyword evidence="3" id="KW-1185">Reference proteome</keyword>
<dbReference type="Proteomes" id="UP000475249">
    <property type="component" value="Unassembled WGS sequence"/>
</dbReference>
<accession>A0A6L9EFN4</accession>
<dbReference type="AlphaFoldDB" id="A0A6L9EFN4"/>
<dbReference type="EMBL" id="WXYO01000007">
    <property type="protein sequence ID" value="NAS13575.1"/>
    <property type="molecule type" value="Genomic_DNA"/>
</dbReference>
<comment type="caution">
    <text evidence="2">The sequence shown here is derived from an EMBL/GenBank/DDBJ whole genome shotgun (WGS) entry which is preliminary data.</text>
</comment>
<evidence type="ECO:0000256" key="1">
    <source>
        <dbReference type="SAM" id="SignalP"/>
    </source>
</evidence>
<evidence type="ECO:0000313" key="2">
    <source>
        <dbReference type="EMBL" id="NAS13575.1"/>
    </source>
</evidence>
<feature type="signal peptide" evidence="1">
    <location>
        <begin position="1"/>
        <end position="17"/>
    </location>
</feature>
<reference evidence="2 3" key="1">
    <citation type="submission" date="2020-01" db="EMBL/GenBank/DDBJ databases">
        <title>Bacteria diversity of Porities sp.</title>
        <authorList>
            <person name="Wang G."/>
        </authorList>
    </citation>
    <scope>NUCLEOTIDE SEQUENCE [LARGE SCALE GENOMIC DNA]</scope>
    <source>
        <strain evidence="2 3">R33</strain>
    </source>
</reference>
<dbReference type="RefSeq" id="WP_161436607.1">
    <property type="nucleotide sequence ID" value="NZ_WXYO01000007.1"/>
</dbReference>